<evidence type="ECO:0000256" key="1">
    <source>
        <dbReference type="ARBA" id="ARBA00009178"/>
    </source>
</evidence>
<dbReference type="Pfam" id="PF05498">
    <property type="entry name" value="RALF"/>
    <property type="match status" value="1"/>
</dbReference>
<evidence type="ECO:0000256" key="2">
    <source>
        <dbReference type="ARBA" id="ARBA00022702"/>
    </source>
</evidence>
<reference evidence="6" key="1">
    <citation type="journal article" date="2013" name="Nat. Commun.">
        <title>Whole-genome sequencing of Oryza brachyantha reveals mechanisms underlying Oryza genome evolution.</title>
        <authorList>
            <person name="Chen J."/>
            <person name="Huang Q."/>
            <person name="Gao D."/>
            <person name="Wang J."/>
            <person name="Lang Y."/>
            <person name="Liu T."/>
            <person name="Li B."/>
            <person name="Bai Z."/>
            <person name="Luis Goicoechea J."/>
            <person name="Liang C."/>
            <person name="Chen C."/>
            <person name="Zhang W."/>
            <person name="Sun S."/>
            <person name="Liao Y."/>
            <person name="Zhang X."/>
            <person name="Yang L."/>
            <person name="Song C."/>
            <person name="Wang M."/>
            <person name="Shi J."/>
            <person name="Liu G."/>
            <person name="Liu J."/>
            <person name="Zhou H."/>
            <person name="Zhou W."/>
            <person name="Yu Q."/>
            <person name="An N."/>
            <person name="Chen Y."/>
            <person name="Cai Q."/>
            <person name="Wang B."/>
            <person name="Liu B."/>
            <person name="Min J."/>
            <person name="Huang Y."/>
            <person name="Wu H."/>
            <person name="Li Z."/>
            <person name="Zhang Y."/>
            <person name="Yin Y."/>
            <person name="Song W."/>
            <person name="Jiang J."/>
            <person name="Jackson S.A."/>
            <person name="Wing R.A."/>
            <person name="Wang J."/>
            <person name="Chen M."/>
        </authorList>
    </citation>
    <scope>NUCLEOTIDE SEQUENCE [LARGE SCALE GENOMIC DNA]</scope>
    <source>
        <strain evidence="6">cv. IRGC 101232</strain>
    </source>
</reference>
<name>J3MJM6_ORYBR</name>
<keyword evidence="4" id="KW-1015">Disulfide bond</keyword>
<evidence type="ECO:0000256" key="5">
    <source>
        <dbReference type="SAM" id="SignalP"/>
    </source>
</evidence>
<comment type="similarity">
    <text evidence="1">Belongs to the plant rapid alkalinization factor (RALF) family.</text>
</comment>
<keyword evidence="2" id="KW-0372">Hormone</keyword>
<feature type="chain" id="PRO_5003774867" evidence="5">
    <location>
        <begin position="26"/>
        <end position="75"/>
    </location>
</feature>
<dbReference type="GO" id="GO:0005179">
    <property type="term" value="F:hormone activity"/>
    <property type="evidence" value="ECO:0007669"/>
    <property type="project" value="UniProtKB-KW"/>
</dbReference>
<dbReference type="InterPro" id="IPR008801">
    <property type="entry name" value="RALF"/>
</dbReference>
<evidence type="ECO:0000256" key="3">
    <source>
        <dbReference type="ARBA" id="ARBA00022729"/>
    </source>
</evidence>
<sequence>MAKTAGRVNLAVMVALVVVVVMSAAVGDVGVGAEVIDYASMNHDHVPGTKQLDRPDAVANKYSRGCESEEHCKAA</sequence>
<evidence type="ECO:0000313" key="6">
    <source>
        <dbReference type="EnsemblPlants" id="OB07G16080.1"/>
    </source>
</evidence>
<accession>J3MJM6</accession>
<dbReference type="HOGENOM" id="CLU_2691787_0_0_1"/>
<keyword evidence="3 5" id="KW-0732">Signal</keyword>
<dbReference type="EnsemblPlants" id="OB07G16080.1">
    <property type="protein sequence ID" value="OB07G16080.1"/>
    <property type="gene ID" value="OB07G16080"/>
</dbReference>
<dbReference type="Proteomes" id="UP000006038">
    <property type="component" value="Chromosome 7"/>
</dbReference>
<feature type="signal peptide" evidence="5">
    <location>
        <begin position="1"/>
        <end position="25"/>
    </location>
</feature>
<dbReference type="OMA" id="CESEEHC"/>
<evidence type="ECO:0000256" key="4">
    <source>
        <dbReference type="ARBA" id="ARBA00023157"/>
    </source>
</evidence>
<keyword evidence="7" id="KW-1185">Reference proteome</keyword>
<organism evidence="6">
    <name type="scientific">Oryza brachyantha</name>
    <name type="common">malo sina</name>
    <dbReference type="NCBI Taxonomy" id="4533"/>
    <lineage>
        <taxon>Eukaryota</taxon>
        <taxon>Viridiplantae</taxon>
        <taxon>Streptophyta</taxon>
        <taxon>Embryophyta</taxon>
        <taxon>Tracheophyta</taxon>
        <taxon>Spermatophyta</taxon>
        <taxon>Magnoliopsida</taxon>
        <taxon>Liliopsida</taxon>
        <taxon>Poales</taxon>
        <taxon>Poaceae</taxon>
        <taxon>BOP clade</taxon>
        <taxon>Oryzoideae</taxon>
        <taxon>Oryzeae</taxon>
        <taxon>Oryzinae</taxon>
        <taxon>Oryza</taxon>
    </lineage>
</organism>
<dbReference type="Gramene" id="OB07G16080.1">
    <property type="protein sequence ID" value="OB07G16080.1"/>
    <property type="gene ID" value="OB07G16080"/>
</dbReference>
<protein>
    <submittedName>
        <fullName evidence="6">Uncharacterized protein</fullName>
    </submittedName>
</protein>
<evidence type="ECO:0000313" key="7">
    <source>
        <dbReference type="Proteomes" id="UP000006038"/>
    </source>
</evidence>
<dbReference type="AlphaFoldDB" id="J3MJM6"/>
<reference evidence="6" key="2">
    <citation type="submission" date="2013-04" db="UniProtKB">
        <authorList>
            <consortium name="EnsemblPlants"/>
        </authorList>
    </citation>
    <scope>IDENTIFICATION</scope>
</reference>
<proteinExistence type="inferred from homology"/>